<organism evidence="8 9">
    <name type="scientific">Flintibacter hominis</name>
    <dbReference type="NCBI Taxonomy" id="2763048"/>
    <lineage>
        <taxon>Bacteria</taxon>
        <taxon>Bacillati</taxon>
        <taxon>Bacillota</taxon>
        <taxon>Clostridia</taxon>
        <taxon>Eubacteriales</taxon>
        <taxon>Flintibacter</taxon>
    </lineage>
</organism>
<dbReference type="PANTHER" id="PTHR43133:SF8">
    <property type="entry name" value="RNA POLYMERASE SIGMA FACTOR HI_1459-RELATED"/>
    <property type="match status" value="1"/>
</dbReference>
<dbReference type="Pfam" id="PF08281">
    <property type="entry name" value="Sigma70_r4_2"/>
    <property type="match status" value="1"/>
</dbReference>
<dbReference type="GO" id="GO:0006352">
    <property type="term" value="P:DNA-templated transcription initiation"/>
    <property type="evidence" value="ECO:0007669"/>
    <property type="project" value="InterPro"/>
</dbReference>
<dbReference type="GO" id="GO:0016987">
    <property type="term" value="F:sigma factor activity"/>
    <property type="evidence" value="ECO:0007669"/>
    <property type="project" value="UniProtKB-KW"/>
</dbReference>
<dbReference type="SUPFAM" id="SSF88659">
    <property type="entry name" value="Sigma3 and sigma4 domains of RNA polymerase sigma factors"/>
    <property type="match status" value="1"/>
</dbReference>
<dbReference type="SUPFAM" id="SSF88946">
    <property type="entry name" value="Sigma2 domain of RNA polymerase sigma factors"/>
    <property type="match status" value="1"/>
</dbReference>
<dbReference type="Pfam" id="PF04542">
    <property type="entry name" value="Sigma70_r2"/>
    <property type="match status" value="1"/>
</dbReference>
<evidence type="ECO:0000259" key="6">
    <source>
        <dbReference type="Pfam" id="PF04542"/>
    </source>
</evidence>
<dbReference type="CDD" id="cd06171">
    <property type="entry name" value="Sigma70_r4"/>
    <property type="match status" value="1"/>
</dbReference>
<dbReference type="InterPro" id="IPR013324">
    <property type="entry name" value="RNA_pol_sigma_r3/r4-like"/>
</dbReference>
<feature type="domain" description="RNA polymerase sigma factor 70 region 4 type 2" evidence="7">
    <location>
        <begin position="100"/>
        <end position="150"/>
    </location>
</feature>
<comment type="similarity">
    <text evidence="1">Belongs to the sigma-70 factor family. ECF subfamily.</text>
</comment>
<keyword evidence="4" id="KW-0238">DNA-binding</keyword>
<evidence type="ECO:0000313" key="9">
    <source>
        <dbReference type="Proteomes" id="UP000628736"/>
    </source>
</evidence>
<comment type="caution">
    <text evidence="8">The sequence shown here is derived from an EMBL/GenBank/DDBJ whole genome shotgun (WGS) entry which is preliminary data.</text>
</comment>
<dbReference type="GO" id="GO:0003677">
    <property type="term" value="F:DNA binding"/>
    <property type="evidence" value="ECO:0007669"/>
    <property type="project" value="UniProtKB-KW"/>
</dbReference>
<evidence type="ECO:0000256" key="5">
    <source>
        <dbReference type="ARBA" id="ARBA00023163"/>
    </source>
</evidence>
<evidence type="ECO:0000256" key="3">
    <source>
        <dbReference type="ARBA" id="ARBA00023082"/>
    </source>
</evidence>
<proteinExistence type="inferred from homology"/>
<dbReference type="InterPro" id="IPR013249">
    <property type="entry name" value="RNA_pol_sigma70_r4_t2"/>
</dbReference>
<dbReference type="InterPro" id="IPR013325">
    <property type="entry name" value="RNA_pol_sigma_r2"/>
</dbReference>
<dbReference type="NCBIfam" id="TIGR02937">
    <property type="entry name" value="sigma70-ECF"/>
    <property type="match status" value="1"/>
</dbReference>
<keyword evidence="3" id="KW-0731">Sigma factor</keyword>
<feature type="domain" description="RNA polymerase sigma-70 region 2" evidence="6">
    <location>
        <begin position="10"/>
        <end position="76"/>
    </location>
</feature>
<dbReference type="Proteomes" id="UP000628736">
    <property type="component" value="Unassembled WGS sequence"/>
</dbReference>
<dbReference type="AlphaFoldDB" id="A0A8J6J8Z7"/>
<reference evidence="8" key="1">
    <citation type="submission" date="2020-08" db="EMBL/GenBank/DDBJ databases">
        <title>Genome public.</title>
        <authorList>
            <person name="Liu C."/>
            <person name="Sun Q."/>
        </authorList>
    </citation>
    <scope>NUCLEOTIDE SEQUENCE</scope>
    <source>
        <strain evidence="8">NSJ-23</strain>
    </source>
</reference>
<name>A0A8J6J8Z7_9FIRM</name>
<evidence type="ECO:0000256" key="1">
    <source>
        <dbReference type="ARBA" id="ARBA00010641"/>
    </source>
</evidence>
<dbReference type="InterPro" id="IPR036388">
    <property type="entry name" value="WH-like_DNA-bd_sf"/>
</dbReference>
<keyword evidence="5" id="KW-0804">Transcription</keyword>
<accession>A0A8J6J8Z7</accession>
<dbReference type="PANTHER" id="PTHR43133">
    <property type="entry name" value="RNA POLYMERASE ECF-TYPE SIGMA FACTO"/>
    <property type="match status" value="1"/>
</dbReference>
<dbReference type="Gene3D" id="1.10.1740.10">
    <property type="match status" value="1"/>
</dbReference>
<keyword evidence="9" id="KW-1185">Reference proteome</keyword>
<sequence>MEREEAEWVVQRHGQTVYRLAYARTGNREDAEDVTQETFLRLVRAAPKFRDEDHCRAWLLRVAANCAQDLFRAPWRKRERPIEEAERVPAPGQVPEPGGVLEAVLSLPESYRLPVHLFYYEGLSIREIAGVLGKREGAVRTSLTRARALLRDKLKEEGDYV</sequence>
<gene>
    <name evidence="8" type="ORF">H8S11_07730</name>
</gene>
<dbReference type="RefSeq" id="WP_147570726.1">
    <property type="nucleotide sequence ID" value="NZ_JACOPO010000004.1"/>
</dbReference>
<dbReference type="InterPro" id="IPR014284">
    <property type="entry name" value="RNA_pol_sigma-70_dom"/>
</dbReference>
<dbReference type="InterPro" id="IPR039425">
    <property type="entry name" value="RNA_pol_sigma-70-like"/>
</dbReference>
<keyword evidence="2" id="KW-0805">Transcription regulation</keyword>
<evidence type="ECO:0000256" key="2">
    <source>
        <dbReference type="ARBA" id="ARBA00023015"/>
    </source>
</evidence>
<dbReference type="Gene3D" id="1.10.10.10">
    <property type="entry name" value="Winged helix-like DNA-binding domain superfamily/Winged helix DNA-binding domain"/>
    <property type="match status" value="1"/>
</dbReference>
<evidence type="ECO:0000256" key="4">
    <source>
        <dbReference type="ARBA" id="ARBA00023125"/>
    </source>
</evidence>
<dbReference type="EMBL" id="JACOPO010000004">
    <property type="protein sequence ID" value="MBC5722700.1"/>
    <property type="molecule type" value="Genomic_DNA"/>
</dbReference>
<dbReference type="InterPro" id="IPR007627">
    <property type="entry name" value="RNA_pol_sigma70_r2"/>
</dbReference>
<protein>
    <submittedName>
        <fullName evidence="8">Sigma-70 family RNA polymerase sigma factor</fullName>
    </submittedName>
</protein>
<evidence type="ECO:0000313" key="8">
    <source>
        <dbReference type="EMBL" id="MBC5722700.1"/>
    </source>
</evidence>
<evidence type="ECO:0000259" key="7">
    <source>
        <dbReference type="Pfam" id="PF08281"/>
    </source>
</evidence>